<dbReference type="OrthoDB" id="2685894at2759"/>
<dbReference type="AlphaFoldDB" id="A0A0C9Y0H9"/>
<keyword evidence="3" id="KW-1185">Reference proteome</keyword>
<name>A0A0C9Y0H9_9AGAM</name>
<reference evidence="3" key="2">
    <citation type="submission" date="2015-01" db="EMBL/GenBank/DDBJ databases">
        <title>Evolutionary Origins and Diversification of the Mycorrhizal Mutualists.</title>
        <authorList>
            <consortium name="DOE Joint Genome Institute"/>
            <consortium name="Mycorrhizal Genomics Consortium"/>
            <person name="Kohler A."/>
            <person name="Kuo A."/>
            <person name="Nagy L.G."/>
            <person name="Floudas D."/>
            <person name="Copeland A."/>
            <person name="Barry K.W."/>
            <person name="Cichocki N."/>
            <person name="Veneault-Fourrey C."/>
            <person name="LaButti K."/>
            <person name="Lindquist E.A."/>
            <person name="Lipzen A."/>
            <person name="Lundell T."/>
            <person name="Morin E."/>
            <person name="Murat C."/>
            <person name="Riley R."/>
            <person name="Ohm R."/>
            <person name="Sun H."/>
            <person name="Tunlid A."/>
            <person name="Henrissat B."/>
            <person name="Grigoriev I.V."/>
            <person name="Hibbett D.S."/>
            <person name="Martin F."/>
        </authorList>
    </citation>
    <scope>NUCLEOTIDE SEQUENCE [LARGE SCALE GENOMIC DNA]</scope>
    <source>
        <strain evidence="3">441</strain>
    </source>
</reference>
<evidence type="ECO:0000256" key="1">
    <source>
        <dbReference type="SAM" id="MobiDB-lite"/>
    </source>
</evidence>
<reference evidence="2 3" key="1">
    <citation type="submission" date="2014-04" db="EMBL/GenBank/DDBJ databases">
        <authorList>
            <consortium name="DOE Joint Genome Institute"/>
            <person name="Kuo A."/>
            <person name="Kohler A."/>
            <person name="Costa M.D."/>
            <person name="Nagy L.G."/>
            <person name="Floudas D."/>
            <person name="Copeland A."/>
            <person name="Barry K.W."/>
            <person name="Cichocki N."/>
            <person name="Veneault-Fourrey C."/>
            <person name="LaButti K."/>
            <person name="Lindquist E.A."/>
            <person name="Lipzen A."/>
            <person name="Lundell T."/>
            <person name="Morin E."/>
            <person name="Murat C."/>
            <person name="Sun H."/>
            <person name="Tunlid A."/>
            <person name="Henrissat B."/>
            <person name="Grigoriev I.V."/>
            <person name="Hibbett D.S."/>
            <person name="Martin F."/>
            <person name="Nordberg H.P."/>
            <person name="Cantor M.N."/>
            <person name="Hua S.X."/>
        </authorList>
    </citation>
    <scope>NUCLEOTIDE SEQUENCE [LARGE SCALE GENOMIC DNA]</scope>
    <source>
        <strain evidence="2 3">441</strain>
    </source>
</reference>
<evidence type="ECO:0000313" key="2">
    <source>
        <dbReference type="EMBL" id="KIK18255.1"/>
    </source>
</evidence>
<evidence type="ECO:0000313" key="3">
    <source>
        <dbReference type="Proteomes" id="UP000054018"/>
    </source>
</evidence>
<gene>
    <name evidence="2" type="ORF">PISMIDRAFT_24709</name>
</gene>
<feature type="compositionally biased region" description="Polar residues" evidence="1">
    <location>
        <begin position="184"/>
        <end position="197"/>
    </location>
</feature>
<dbReference type="HOGENOM" id="CLU_069870_0_0_1"/>
<feature type="region of interest" description="Disordered" evidence="1">
    <location>
        <begin position="184"/>
        <end position="226"/>
    </location>
</feature>
<protein>
    <submittedName>
        <fullName evidence="2">Uncharacterized protein</fullName>
    </submittedName>
</protein>
<proteinExistence type="predicted"/>
<feature type="region of interest" description="Disordered" evidence="1">
    <location>
        <begin position="243"/>
        <end position="264"/>
    </location>
</feature>
<organism evidence="2 3">
    <name type="scientific">Pisolithus microcarpus 441</name>
    <dbReference type="NCBI Taxonomy" id="765257"/>
    <lineage>
        <taxon>Eukaryota</taxon>
        <taxon>Fungi</taxon>
        <taxon>Dikarya</taxon>
        <taxon>Basidiomycota</taxon>
        <taxon>Agaricomycotina</taxon>
        <taxon>Agaricomycetes</taxon>
        <taxon>Agaricomycetidae</taxon>
        <taxon>Boletales</taxon>
        <taxon>Sclerodermatineae</taxon>
        <taxon>Pisolithaceae</taxon>
        <taxon>Pisolithus</taxon>
    </lineage>
</organism>
<dbReference type="Proteomes" id="UP000054018">
    <property type="component" value="Unassembled WGS sequence"/>
</dbReference>
<dbReference type="EMBL" id="KN833809">
    <property type="protein sequence ID" value="KIK18255.1"/>
    <property type="molecule type" value="Genomic_DNA"/>
</dbReference>
<accession>A0A0C9Y0H9</accession>
<sequence>MSSAVYPAPGGPRNVLQMTHNMLATENVTVTQLWATTLVPTSSPVSASVMLMAPQHSGHFPWFLIKSPIINFVQSFQPTPVEHDRRMFALTWADWANAAQFSVDGRIFLLSFRDSAMFWCFKYMVHCRDQVDRHWHHVSELNAKALLDVFLDFKIPAEVPLGIRSGIQGRGFLKYHDKGVSTSTDEVVTAHSSSEHSAPQFPASKGSMGDGAGGTDEHVPGPTVPDIRPAAAALLATINGLHTPRSQPIVTGDSAGGTSGPNPDLIPLDVQPAADALLCLSATDQGTSRLTVTSSIGNIGHRRSWLSDPMDSGEGSPDCDVMVHHKKRKLI</sequence>